<gene>
    <name evidence="3" type="ORF">HHL17_18055</name>
</gene>
<dbReference type="EMBL" id="JABBGC010000002">
    <property type="protein sequence ID" value="NML39111.1"/>
    <property type="molecule type" value="Genomic_DNA"/>
</dbReference>
<evidence type="ECO:0000256" key="2">
    <source>
        <dbReference type="SAM" id="Phobius"/>
    </source>
</evidence>
<organism evidence="3 4">
    <name type="scientific">Chitinophaga fulva</name>
    <dbReference type="NCBI Taxonomy" id="2728842"/>
    <lineage>
        <taxon>Bacteria</taxon>
        <taxon>Pseudomonadati</taxon>
        <taxon>Bacteroidota</taxon>
        <taxon>Chitinophagia</taxon>
        <taxon>Chitinophagales</taxon>
        <taxon>Chitinophagaceae</taxon>
        <taxon>Chitinophaga</taxon>
    </lineage>
</organism>
<name>A0A848GNC9_9BACT</name>
<evidence type="ECO:0000256" key="1">
    <source>
        <dbReference type="SAM" id="Coils"/>
    </source>
</evidence>
<dbReference type="RefSeq" id="WP_169226222.1">
    <property type="nucleotide sequence ID" value="NZ_JABBGC010000002.1"/>
</dbReference>
<accession>A0A848GNC9</accession>
<keyword evidence="1" id="KW-0175">Coiled coil</keyword>
<reference evidence="3 4" key="1">
    <citation type="submission" date="2020-04" db="EMBL/GenBank/DDBJ databases">
        <title>Chitinophaga sp. G-6-1-13 sp. nov., isolated from soil.</title>
        <authorList>
            <person name="Dahal R.H."/>
            <person name="Chaudhary D.K."/>
        </authorList>
    </citation>
    <scope>NUCLEOTIDE SEQUENCE [LARGE SCALE GENOMIC DNA]</scope>
    <source>
        <strain evidence="3 4">G-6-1-13</strain>
    </source>
</reference>
<keyword evidence="2" id="KW-1133">Transmembrane helix</keyword>
<keyword evidence="4" id="KW-1185">Reference proteome</keyword>
<comment type="caution">
    <text evidence="3">The sequence shown here is derived from an EMBL/GenBank/DDBJ whole genome shotgun (WGS) entry which is preliminary data.</text>
</comment>
<protein>
    <submittedName>
        <fullName evidence="3">Uncharacterized protein</fullName>
    </submittedName>
</protein>
<sequence length="144" mass="16907">MSYISKPERKPMLAGGNLRIYNILKDELKMDASNARELLAEMDNIINDHFQDIIQYAETIAEINERNINEGINRIERRTDQIDKTNKQNLELLEKRIESTVDKLNRIEKEVRNPFNPAFMHRLYWFLVAFGSGLIIFLVLLASR</sequence>
<dbReference type="Proteomes" id="UP000583266">
    <property type="component" value="Unassembled WGS sequence"/>
</dbReference>
<feature type="transmembrane region" description="Helical" evidence="2">
    <location>
        <begin position="123"/>
        <end position="142"/>
    </location>
</feature>
<keyword evidence="2" id="KW-0812">Transmembrane</keyword>
<evidence type="ECO:0000313" key="3">
    <source>
        <dbReference type="EMBL" id="NML39111.1"/>
    </source>
</evidence>
<keyword evidence="2" id="KW-0472">Membrane</keyword>
<evidence type="ECO:0000313" key="4">
    <source>
        <dbReference type="Proteomes" id="UP000583266"/>
    </source>
</evidence>
<dbReference type="AlphaFoldDB" id="A0A848GNC9"/>
<proteinExistence type="predicted"/>
<feature type="coiled-coil region" evidence="1">
    <location>
        <begin position="75"/>
        <end position="110"/>
    </location>
</feature>